<gene>
    <name evidence="2" type="ORF">HOLleu_08819</name>
</gene>
<dbReference type="Proteomes" id="UP001152320">
    <property type="component" value="Chromosome 3"/>
</dbReference>
<sequence length="118" mass="12766">MATTTTTVITTQPGASSTVFLNKGNNEWTTGLFGCFEDACSCLGAFFCEGIFECFVAQHAGECFLTPLCVPGASIAVRTKVRTFYGIKGSICEDCLLYTFCNPCTMAQIKREIDNRTG</sequence>
<dbReference type="EMBL" id="JAIZAY010000003">
    <property type="protein sequence ID" value="KAJ8045750.1"/>
    <property type="molecule type" value="Genomic_DNA"/>
</dbReference>
<dbReference type="OrthoDB" id="1045822at2759"/>
<name>A0A9Q1HH94_HOLLE</name>
<reference evidence="2" key="1">
    <citation type="submission" date="2021-10" db="EMBL/GenBank/DDBJ databases">
        <title>Tropical sea cucumber genome reveals ecological adaptation and Cuvierian tubules defense mechanism.</title>
        <authorList>
            <person name="Chen T."/>
        </authorList>
    </citation>
    <scope>NUCLEOTIDE SEQUENCE</scope>
    <source>
        <strain evidence="2">Nanhai2018</strain>
        <tissue evidence="2">Muscle</tissue>
    </source>
</reference>
<protein>
    <submittedName>
        <fullName evidence="2">Placenta-specific protein8 protein</fullName>
    </submittedName>
</protein>
<dbReference type="NCBIfam" id="TIGR01571">
    <property type="entry name" value="A_thal_Cys_rich"/>
    <property type="match status" value="1"/>
</dbReference>
<proteinExistence type="inferred from homology"/>
<dbReference type="InterPro" id="IPR006461">
    <property type="entry name" value="PLAC_motif_containing"/>
</dbReference>
<dbReference type="AlphaFoldDB" id="A0A9Q1HH94"/>
<evidence type="ECO:0000256" key="1">
    <source>
        <dbReference type="ARBA" id="ARBA00009024"/>
    </source>
</evidence>
<evidence type="ECO:0000313" key="3">
    <source>
        <dbReference type="Proteomes" id="UP001152320"/>
    </source>
</evidence>
<organism evidence="2 3">
    <name type="scientific">Holothuria leucospilota</name>
    <name type="common">Black long sea cucumber</name>
    <name type="synonym">Mertensiothuria leucospilota</name>
    <dbReference type="NCBI Taxonomy" id="206669"/>
    <lineage>
        <taxon>Eukaryota</taxon>
        <taxon>Metazoa</taxon>
        <taxon>Echinodermata</taxon>
        <taxon>Eleutherozoa</taxon>
        <taxon>Echinozoa</taxon>
        <taxon>Holothuroidea</taxon>
        <taxon>Aspidochirotacea</taxon>
        <taxon>Aspidochirotida</taxon>
        <taxon>Holothuriidae</taxon>
        <taxon>Holothuria</taxon>
    </lineage>
</organism>
<keyword evidence="3" id="KW-1185">Reference proteome</keyword>
<dbReference type="PANTHER" id="PTHR15907">
    <property type="entry name" value="DUF614 FAMILY PROTEIN-RELATED"/>
    <property type="match status" value="1"/>
</dbReference>
<evidence type="ECO:0000313" key="2">
    <source>
        <dbReference type="EMBL" id="KAJ8045750.1"/>
    </source>
</evidence>
<dbReference type="Pfam" id="PF04749">
    <property type="entry name" value="PLAC8"/>
    <property type="match status" value="1"/>
</dbReference>
<accession>A0A9Q1HH94</accession>
<comment type="similarity">
    <text evidence="1">Belongs to the cornifelin family.</text>
</comment>
<comment type="caution">
    <text evidence="2">The sequence shown here is derived from an EMBL/GenBank/DDBJ whole genome shotgun (WGS) entry which is preliminary data.</text>
</comment>